<gene>
    <name evidence="8" type="primary">SERINC4</name>
</gene>
<evidence type="ECO:0000256" key="1">
    <source>
        <dbReference type="ARBA" id="ARBA00004141"/>
    </source>
</evidence>
<feature type="transmembrane region" description="Helical" evidence="6">
    <location>
        <begin position="152"/>
        <end position="172"/>
    </location>
</feature>
<evidence type="ECO:0000313" key="7">
    <source>
        <dbReference type="Proteomes" id="UP000694863"/>
    </source>
</evidence>
<feature type="transmembrane region" description="Helical" evidence="6">
    <location>
        <begin position="219"/>
        <end position="244"/>
    </location>
</feature>
<dbReference type="PANTHER" id="PTHR10383:SF5">
    <property type="entry name" value="SERINE INCORPORATOR 4"/>
    <property type="match status" value="1"/>
</dbReference>
<keyword evidence="5 6" id="KW-0472">Membrane</keyword>
<keyword evidence="3 6" id="KW-0812">Transmembrane</keyword>
<evidence type="ECO:0000256" key="2">
    <source>
        <dbReference type="ARBA" id="ARBA00006665"/>
    </source>
</evidence>
<comment type="subcellular location">
    <subcellularLocation>
        <location evidence="1">Membrane</location>
        <topology evidence="1">Multi-pass membrane protein</topology>
    </subcellularLocation>
</comment>
<feature type="transmembrane region" description="Helical" evidence="6">
    <location>
        <begin position="463"/>
        <end position="483"/>
    </location>
</feature>
<evidence type="ECO:0000256" key="5">
    <source>
        <dbReference type="ARBA" id="ARBA00023136"/>
    </source>
</evidence>
<dbReference type="PANTHER" id="PTHR10383">
    <property type="entry name" value="SERINE INCORPORATOR"/>
    <property type="match status" value="1"/>
</dbReference>
<organism evidence="7 8">
    <name type="scientific">Echinops telfairi</name>
    <name type="common">Lesser hedgehog tenrec</name>
    <dbReference type="NCBI Taxonomy" id="9371"/>
    <lineage>
        <taxon>Eukaryota</taxon>
        <taxon>Metazoa</taxon>
        <taxon>Chordata</taxon>
        <taxon>Craniata</taxon>
        <taxon>Vertebrata</taxon>
        <taxon>Euteleostomi</taxon>
        <taxon>Mammalia</taxon>
        <taxon>Eutheria</taxon>
        <taxon>Afrotheria</taxon>
        <taxon>Tenrecidae</taxon>
        <taxon>Tenrecinae</taxon>
        <taxon>Echinops</taxon>
    </lineage>
</organism>
<sequence length="488" mass="53563">MVGAKLITGPSTSLRLAQQRSGLSSATMNPPFYQLSCCGPAPCASCCHSRWPPLRESTGSRLFYILLHMGTSAVCCLLLSQTVVEKVWGKGHGIQMPSGLCVHLFGNSDCPVLTGSGAVYRVCAGTATFHLLQAVLLVHLHSPTNPRAQLHNSFWLLKLLLLLSLCAVAFCIPDEHLFPVWHYIGIGGGFTFILLQLILITAFAHSWDKSWERGAAHHCGWFTAVLLATLGFYSMAGVGAALLFRHYTHPAGCLLNKTLLSLHLCFCGLLSFLSMAPCIRLKQTRSGLLQASIISCYIMYLTFSALSSRPPDRVILQGQNHTLCLPGLRNVEPQTPDSSLAVLSAGIMYACVLFACNEASYLAEVFGPLWIIKVYSYEFQKPSLCFCCPKTVEPEEGPRARAVRPSDQETAAARAQHLSYSYSAFHFVFFLASLYIMVTLTNWFSYEEAELEKTFTGGSWATFWVKVASCWACVLLYLGLLLASRLGS</sequence>
<dbReference type="Proteomes" id="UP000694863">
    <property type="component" value="Unplaced"/>
</dbReference>
<evidence type="ECO:0000313" key="8">
    <source>
        <dbReference type="RefSeq" id="XP_004709542.1"/>
    </source>
</evidence>
<keyword evidence="7" id="KW-1185">Reference proteome</keyword>
<evidence type="ECO:0000256" key="3">
    <source>
        <dbReference type="ARBA" id="ARBA00022692"/>
    </source>
</evidence>
<dbReference type="InterPro" id="IPR005016">
    <property type="entry name" value="TDE1/TMS"/>
</dbReference>
<proteinExistence type="inferred from homology"/>
<name>A0ABM0IWR3_ECHTE</name>
<feature type="transmembrane region" description="Helical" evidence="6">
    <location>
        <begin position="184"/>
        <end position="207"/>
    </location>
</feature>
<accession>A0ABM0IWR3</accession>
<dbReference type="Pfam" id="PF03348">
    <property type="entry name" value="Serinc"/>
    <property type="match status" value="1"/>
</dbReference>
<comment type="similarity">
    <text evidence="2">Belongs to the TDE1 family.</text>
</comment>
<keyword evidence="4 6" id="KW-1133">Transmembrane helix</keyword>
<feature type="transmembrane region" description="Helical" evidence="6">
    <location>
        <begin position="118"/>
        <end position="140"/>
    </location>
</feature>
<protein>
    <submittedName>
        <fullName evidence="8">Serine incorporator 4</fullName>
    </submittedName>
</protein>
<feature type="transmembrane region" description="Helical" evidence="6">
    <location>
        <begin position="62"/>
        <end position="80"/>
    </location>
</feature>
<dbReference type="GeneID" id="101651793"/>
<evidence type="ECO:0000256" key="6">
    <source>
        <dbReference type="SAM" id="Phobius"/>
    </source>
</evidence>
<feature type="transmembrane region" description="Helical" evidence="6">
    <location>
        <begin position="259"/>
        <end position="276"/>
    </location>
</feature>
<feature type="transmembrane region" description="Helical" evidence="6">
    <location>
        <begin position="424"/>
        <end position="443"/>
    </location>
</feature>
<reference evidence="8" key="1">
    <citation type="submission" date="2025-08" db="UniProtKB">
        <authorList>
            <consortium name="RefSeq"/>
        </authorList>
    </citation>
    <scope>IDENTIFICATION</scope>
</reference>
<evidence type="ECO:0000256" key="4">
    <source>
        <dbReference type="ARBA" id="ARBA00022989"/>
    </source>
</evidence>
<dbReference type="RefSeq" id="XP_004709542.1">
    <property type="nucleotide sequence ID" value="XM_004709485.2"/>
</dbReference>